<keyword evidence="1 7" id="KW-0121">Carboxypeptidase</keyword>
<keyword evidence="8" id="KW-1185">Reference proteome</keyword>
<accession>A0A1I5YSM9</accession>
<evidence type="ECO:0000256" key="1">
    <source>
        <dbReference type="ARBA" id="ARBA00022645"/>
    </source>
</evidence>
<dbReference type="OrthoDB" id="9770107at2"/>
<dbReference type="RefSeq" id="WP_092019666.1">
    <property type="nucleotide sequence ID" value="NZ_FOXH01000021.1"/>
</dbReference>
<dbReference type="Pfam" id="PF00450">
    <property type="entry name" value="Peptidase_S10"/>
    <property type="match status" value="1"/>
</dbReference>
<keyword evidence="3 6" id="KW-0732">Signal</keyword>
<reference evidence="7 8" key="1">
    <citation type="submission" date="2016-10" db="EMBL/GenBank/DDBJ databases">
        <authorList>
            <person name="de Groot N.N."/>
        </authorList>
    </citation>
    <scope>NUCLEOTIDE SEQUENCE [LARGE SCALE GENOMIC DNA]</scope>
    <source>
        <strain evidence="8">E92,LMG 26720,CCM 7988</strain>
    </source>
</reference>
<evidence type="ECO:0000256" key="5">
    <source>
        <dbReference type="ARBA" id="ARBA00023180"/>
    </source>
</evidence>
<keyword evidence="2" id="KW-0645">Protease</keyword>
<dbReference type="STRING" id="1079859.SAMN04515674_12113"/>
<organism evidence="7 8">
    <name type="scientific">Pseudarcicella hirudinis</name>
    <dbReference type="NCBI Taxonomy" id="1079859"/>
    <lineage>
        <taxon>Bacteria</taxon>
        <taxon>Pseudomonadati</taxon>
        <taxon>Bacteroidota</taxon>
        <taxon>Cytophagia</taxon>
        <taxon>Cytophagales</taxon>
        <taxon>Flectobacillaceae</taxon>
        <taxon>Pseudarcicella</taxon>
    </lineage>
</organism>
<dbReference type="GO" id="GO:0004185">
    <property type="term" value="F:serine-type carboxypeptidase activity"/>
    <property type="evidence" value="ECO:0007669"/>
    <property type="project" value="InterPro"/>
</dbReference>
<feature type="signal peptide" evidence="6">
    <location>
        <begin position="1"/>
        <end position="18"/>
    </location>
</feature>
<proteinExistence type="predicted"/>
<evidence type="ECO:0000256" key="3">
    <source>
        <dbReference type="ARBA" id="ARBA00022729"/>
    </source>
</evidence>
<keyword evidence="5" id="KW-0325">Glycoprotein</keyword>
<dbReference type="PANTHER" id="PTHR11802:SF3">
    <property type="entry name" value="RETINOID-INDUCIBLE SERINE CARBOXYPEPTIDASE"/>
    <property type="match status" value="1"/>
</dbReference>
<dbReference type="PANTHER" id="PTHR11802">
    <property type="entry name" value="SERINE PROTEASE FAMILY S10 SERINE CARBOXYPEPTIDASE"/>
    <property type="match status" value="1"/>
</dbReference>
<dbReference type="InterPro" id="IPR001563">
    <property type="entry name" value="Peptidase_S10"/>
</dbReference>
<sequence length="503" mass="57016">MKKYLLPLLVLLTHSLQAQEPAKKEEPKPVIAASQSVNPVITKHQTTINGQTFSYTATTGYMTLKDESGKAKANIFYIAYTKDGVSDISKRPVTYTFNGGPGSASVWLHMGCIGPKRILMSDKGESLAPPYKYVNSEYSWLDKTDLVFIDPVNTGYSRAAQGEDEKQFLGYTGDIESVGEFIRLYTVKYGRWASPKFLAGESYGTTRAAGLSGYLQDKFNMYINGVALISSILNFQTARFEKGNDLPYPLFLPTYTAMAWYHKKVAPEYQGDLLKTLREVENFALNDYTLALTKGDMLPEMEKNRIIEKLSKFTGLSQAYIRNTDMRIEISRFVKELLRTEGKTAGRLDGRFTGTDFDNAGERNEFDPSLDATISGPYSASINHYLRQELKYENDLPYLVLTGRVQPWSYNNVQNQYLNVAETLRQAMAKNPYLKVWVGAGYYDLATPYFAAEYTVAHMGLKPEQRKNVNFTYFEAGHMMYIHKESLIKLKKDADKFYDEALK</sequence>
<protein>
    <submittedName>
        <fullName evidence="7">Carboxypeptidase C (Cathepsin A)</fullName>
    </submittedName>
</protein>
<evidence type="ECO:0000256" key="4">
    <source>
        <dbReference type="ARBA" id="ARBA00022801"/>
    </source>
</evidence>
<dbReference type="Gene3D" id="3.40.50.1820">
    <property type="entry name" value="alpha/beta hydrolase"/>
    <property type="match status" value="1"/>
</dbReference>
<dbReference type="EMBL" id="FOXH01000021">
    <property type="protein sequence ID" value="SFQ46877.1"/>
    <property type="molecule type" value="Genomic_DNA"/>
</dbReference>
<feature type="chain" id="PRO_5011521959" evidence="6">
    <location>
        <begin position="19"/>
        <end position="503"/>
    </location>
</feature>
<dbReference type="AlphaFoldDB" id="A0A1I5YSM9"/>
<dbReference type="SUPFAM" id="SSF53474">
    <property type="entry name" value="alpha/beta-Hydrolases"/>
    <property type="match status" value="1"/>
</dbReference>
<gene>
    <name evidence="7" type="ORF">SAMN04515674_12113</name>
</gene>
<dbReference type="GO" id="GO:0006508">
    <property type="term" value="P:proteolysis"/>
    <property type="evidence" value="ECO:0007669"/>
    <property type="project" value="UniProtKB-KW"/>
</dbReference>
<evidence type="ECO:0000256" key="6">
    <source>
        <dbReference type="SAM" id="SignalP"/>
    </source>
</evidence>
<evidence type="ECO:0000256" key="2">
    <source>
        <dbReference type="ARBA" id="ARBA00022670"/>
    </source>
</evidence>
<dbReference type="Proteomes" id="UP000199306">
    <property type="component" value="Unassembled WGS sequence"/>
</dbReference>
<evidence type="ECO:0000313" key="7">
    <source>
        <dbReference type="EMBL" id="SFQ46877.1"/>
    </source>
</evidence>
<keyword evidence="4" id="KW-0378">Hydrolase</keyword>
<dbReference type="InterPro" id="IPR029058">
    <property type="entry name" value="AB_hydrolase_fold"/>
</dbReference>
<name>A0A1I5YSM9_9BACT</name>
<evidence type="ECO:0000313" key="8">
    <source>
        <dbReference type="Proteomes" id="UP000199306"/>
    </source>
</evidence>